<comment type="caution">
    <text evidence="1">The sequence shown here is derived from an EMBL/GenBank/DDBJ whole genome shotgun (WGS) entry which is preliminary data.</text>
</comment>
<evidence type="ECO:0000313" key="2">
    <source>
        <dbReference type="Proteomes" id="UP001186974"/>
    </source>
</evidence>
<protein>
    <submittedName>
        <fullName evidence="1">Uncharacterized protein</fullName>
    </submittedName>
</protein>
<reference evidence="1" key="1">
    <citation type="submission" date="2024-09" db="EMBL/GenBank/DDBJ databases">
        <title>Black Yeasts Isolated from many extreme environments.</title>
        <authorList>
            <person name="Coleine C."/>
            <person name="Stajich J.E."/>
            <person name="Selbmann L."/>
        </authorList>
    </citation>
    <scope>NUCLEOTIDE SEQUENCE</scope>
    <source>
        <strain evidence="1">CCFEE 5737</strain>
    </source>
</reference>
<name>A0ACC3D1R7_9PEZI</name>
<dbReference type="EMBL" id="JAWDJW010008581">
    <property type="protein sequence ID" value="KAK3060429.1"/>
    <property type="molecule type" value="Genomic_DNA"/>
</dbReference>
<proteinExistence type="predicted"/>
<accession>A0ACC3D1R7</accession>
<evidence type="ECO:0000313" key="1">
    <source>
        <dbReference type="EMBL" id="KAK3060429.1"/>
    </source>
</evidence>
<feature type="non-terminal residue" evidence="1">
    <location>
        <position position="52"/>
    </location>
</feature>
<keyword evidence="2" id="KW-1185">Reference proteome</keyword>
<dbReference type="Proteomes" id="UP001186974">
    <property type="component" value="Unassembled WGS sequence"/>
</dbReference>
<organism evidence="1 2">
    <name type="scientific">Coniosporium uncinatum</name>
    <dbReference type="NCBI Taxonomy" id="93489"/>
    <lineage>
        <taxon>Eukaryota</taxon>
        <taxon>Fungi</taxon>
        <taxon>Dikarya</taxon>
        <taxon>Ascomycota</taxon>
        <taxon>Pezizomycotina</taxon>
        <taxon>Dothideomycetes</taxon>
        <taxon>Dothideomycetes incertae sedis</taxon>
        <taxon>Coniosporium</taxon>
    </lineage>
</organism>
<sequence length="52" mass="5891">MSSPIYNQKFEADDTESGYASGSSSHESLPDVYFSKPHLKFINQQLQRLSPQ</sequence>
<gene>
    <name evidence="1" type="ORF">LTS18_008564</name>
</gene>